<sequence>MKKLQDFLLGIVINIFLLFFIMIISTFVSKLISFYCDDCKLMIQEKVVSFFLSLYIVYIIIKIKRHLKRINKY</sequence>
<feature type="transmembrane region" description="Helical" evidence="1">
    <location>
        <begin position="47"/>
        <end position="63"/>
    </location>
</feature>
<name>G2Z4N3_FLABF</name>
<gene>
    <name evidence="2" type="ordered locus">FBFL15_0386</name>
</gene>
<keyword evidence="3" id="KW-1185">Reference proteome</keyword>
<evidence type="ECO:0000256" key="1">
    <source>
        <dbReference type="SAM" id="Phobius"/>
    </source>
</evidence>
<accession>G2Z4N3</accession>
<keyword evidence="1" id="KW-0812">Transmembrane</keyword>
<keyword evidence="1" id="KW-1133">Transmembrane helix</keyword>
<dbReference type="KEGG" id="fbr:FBFL15_0386"/>
<feature type="transmembrane region" description="Helical" evidence="1">
    <location>
        <begin position="7"/>
        <end position="27"/>
    </location>
</feature>
<reference evidence="2 3" key="1">
    <citation type="journal article" date="2011" name="Appl. Environ. Microbiol.">
        <title>Complete genome sequence of the fish pathogen Flavobacterium branchiophilum.</title>
        <authorList>
            <consortium name="1:IP"/>
            <consortium name="Microbial Evolutionary Genomics,F-75015 Paris"/>
            <consortium name="France 2:CNRS"/>
            <consortium name="URA2171"/>
            <consortium name="F-75015 Paris,France 3:Unite de Virologie et Immunologie Mol."/>
            <consortium name="INRA,78352 Jouy en Josas Cedex"/>
            <consortium name="France. 4:Unite de Mathemathique"/>
            <consortium name="Informatique et Genome,INRA"/>
            <consortium name="78352 Jouy en Josas Cedex"/>
            <consortium name="France. 5:CEA/Genoscope"/>
            <consortium name="Evry"/>
            <consortium name="France"/>
            <person name="Touchon M."/>
            <person name="Barbier P."/>
            <person name="Bernardet J.F."/>
            <person name="Loux V."/>
            <person name="Vacherie B."/>
            <person name="Barbe V."/>
            <person name="Rocha E.P."/>
            <person name="Duchaud E."/>
        </authorList>
    </citation>
    <scope>NUCLEOTIDE SEQUENCE [LARGE SCALE GENOMIC DNA]</scope>
    <source>
        <strain evidence="2 3">FL-15</strain>
    </source>
</reference>
<evidence type="ECO:0000313" key="2">
    <source>
        <dbReference type="EMBL" id="CCB68515.1"/>
    </source>
</evidence>
<dbReference type="Proteomes" id="UP000009186">
    <property type="component" value="Chromosome"/>
</dbReference>
<organism evidence="2 3">
    <name type="scientific">Flavobacterium branchiophilum (strain FL-15)</name>
    <dbReference type="NCBI Taxonomy" id="1034807"/>
    <lineage>
        <taxon>Bacteria</taxon>
        <taxon>Pseudomonadati</taxon>
        <taxon>Bacteroidota</taxon>
        <taxon>Flavobacteriia</taxon>
        <taxon>Flavobacteriales</taxon>
        <taxon>Flavobacteriaceae</taxon>
        <taxon>Flavobacterium</taxon>
    </lineage>
</organism>
<evidence type="ECO:0000313" key="3">
    <source>
        <dbReference type="Proteomes" id="UP000009186"/>
    </source>
</evidence>
<dbReference type="AlphaFoldDB" id="G2Z4N3"/>
<keyword evidence="1" id="KW-0472">Membrane</keyword>
<dbReference type="EMBL" id="FQ859183">
    <property type="protein sequence ID" value="CCB68515.1"/>
    <property type="molecule type" value="Genomic_DNA"/>
</dbReference>
<protein>
    <submittedName>
        <fullName evidence="2">Uncharacterized protein</fullName>
    </submittedName>
</protein>
<proteinExistence type="predicted"/>
<dbReference type="HOGENOM" id="CLU_2699269_0_0_10"/>